<organism evidence="1">
    <name type="scientific">Oceaniferula spumae</name>
    <dbReference type="NCBI Taxonomy" id="2979115"/>
    <lineage>
        <taxon>Bacteria</taxon>
        <taxon>Pseudomonadati</taxon>
        <taxon>Verrucomicrobiota</taxon>
        <taxon>Verrucomicrobiia</taxon>
        <taxon>Verrucomicrobiales</taxon>
        <taxon>Verrucomicrobiaceae</taxon>
        <taxon>Oceaniferula</taxon>
    </lineage>
</organism>
<proteinExistence type="predicted"/>
<evidence type="ECO:0000313" key="1">
    <source>
        <dbReference type="EMBL" id="BDS07701.1"/>
    </source>
</evidence>
<sequence>MKDSSVGRDADKVWVDSVKLPAREEGLVAWRIEKFGDDFDEIYVSGSLADPDGDGLVNLAEYGFGLDPLAISEVPNLGISRVGSTSDLEVLVNGSAVGVGFYVMKSVDLVGWSEVDSVPSDGGAVGDKMLLKLGVLEEDGLKGFYRVGVRSE</sequence>
<dbReference type="PROSITE" id="PS00018">
    <property type="entry name" value="EF_HAND_1"/>
    <property type="match status" value="1"/>
</dbReference>
<name>A0AAT9FNY2_9BACT</name>
<evidence type="ECO:0008006" key="2">
    <source>
        <dbReference type="Google" id="ProtNLM"/>
    </source>
</evidence>
<dbReference type="AlphaFoldDB" id="A0AAT9FNY2"/>
<dbReference type="EMBL" id="AP026866">
    <property type="protein sequence ID" value="BDS07701.1"/>
    <property type="molecule type" value="Genomic_DNA"/>
</dbReference>
<dbReference type="InterPro" id="IPR018247">
    <property type="entry name" value="EF_Hand_1_Ca_BS"/>
</dbReference>
<reference evidence="1" key="1">
    <citation type="submission" date="2024-07" db="EMBL/GenBank/DDBJ databases">
        <title>Complete genome sequence of Verrucomicrobiaceae bacterium NT6N.</title>
        <authorList>
            <person name="Huang C."/>
            <person name="Takami H."/>
            <person name="Hamasaki K."/>
        </authorList>
    </citation>
    <scope>NUCLEOTIDE SEQUENCE</scope>
    <source>
        <strain evidence="1">NT6N</strain>
    </source>
</reference>
<protein>
    <recommendedName>
        <fullName evidence="2">VCBS repeat-containing protein</fullName>
    </recommendedName>
</protein>
<dbReference type="KEGG" id="osu:NT6N_27410"/>
<accession>A0AAT9FNY2</accession>
<gene>
    <name evidence="1" type="ORF">NT6N_27410</name>
</gene>